<dbReference type="PANTHER" id="PTHR43210">
    <property type="entry name" value="DETHIOBIOTIN SYNTHETASE"/>
    <property type="match status" value="1"/>
</dbReference>
<dbReference type="Gene3D" id="3.40.50.300">
    <property type="entry name" value="P-loop containing nucleotide triphosphate hydrolases"/>
    <property type="match status" value="1"/>
</dbReference>
<evidence type="ECO:0000313" key="2">
    <source>
        <dbReference type="EMBL" id="OEJ14802.1"/>
    </source>
</evidence>
<dbReference type="GO" id="GO:0005829">
    <property type="term" value="C:cytosol"/>
    <property type="evidence" value="ECO:0007669"/>
    <property type="project" value="TreeGrafter"/>
</dbReference>
<dbReference type="InterPro" id="IPR027417">
    <property type="entry name" value="P-loop_NTPase"/>
</dbReference>
<dbReference type="PANTHER" id="PTHR43210:SF5">
    <property type="entry name" value="DETHIOBIOTIN SYNTHETASE"/>
    <property type="match status" value="1"/>
</dbReference>
<name>A0A1E5NF55_9SPIR</name>
<evidence type="ECO:0000313" key="3">
    <source>
        <dbReference type="Proteomes" id="UP000095247"/>
    </source>
</evidence>
<dbReference type="GO" id="GO:0005524">
    <property type="term" value="F:ATP binding"/>
    <property type="evidence" value="ECO:0007669"/>
    <property type="project" value="InterPro"/>
</dbReference>
<protein>
    <submittedName>
        <fullName evidence="2">Dethiobiotin synthase</fullName>
    </submittedName>
</protein>
<dbReference type="GO" id="GO:0004141">
    <property type="term" value="F:dethiobiotin synthase activity"/>
    <property type="evidence" value="ECO:0007669"/>
    <property type="project" value="InterPro"/>
</dbReference>
<dbReference type="GO" id="GO:0009102">
    <property type="term" value="P:biotin biosynthetic process"/>
    <property type="evidence" value="ECO:0007669"/>
    <property type="project" value="UniProtKB-KW"/>
</dbReference>
<dbReference type="InterPro" id="IPR004472">
    <property type="entry name" value="DTB_synth_BioD"/>
</dbReference>
<dbReference type="Pfam" id="PF13500">
    <property type="entry name" value="AAA_26"/>
    <property type="match status" value="1"/>
</dbReference>
<dbReference type="SUPFAM" id="SSF52540">
    <property type="entry name" value="P-loop containing nucleoside triphosphate hydrolases"/>
    <property type="match status" value="1"/>
</dbReference>
<gene>
    <name evidence="2" type="ORF">BFL38_08165</name>
</gene>
<keyword evidence="1" id="KW-0093">Biotin biosynthesis</keyword>
<evidence type="ECO:0000256" key="1">
    <source>
        <dbReference type="ARBA" id="ARBA00022756"/>
    </source>
</evidence>
<dbReference type="EMBL" id="MDCO01000009">
    <property type="protein sequence ID" value="OEJ14802.1"/>
    <property type="molecule type" value="Genomic_DNA"/>
</dbReference>
<dbReference type="GO" id="GO:0000287">
    <property type="term" value="F:magnesium ion binding"/>
    <property type="evidence" value="ECO:0007669"/>
    <property type="project" value="InterPro"/>
</dbReference>
<dbReference type="RefSeq" id="WP_069726304.1">
    <property type="nucleotide sequence ID" value="NZ_MDCO01000009.1"/>
</dbReference>
<reference evidence="2 3" key="1">
    <citation type="submission" date="2016-08" db="EMBL/GenBank/DDBJ databases">
        <title>Characterization and recognition of Brachyspira hampsonii sp. nov., a novel intestinal spirochete that is pathogenic to pigs.</title>
        <authorList>
            <person name="Mirajkar N."/>
            <person name="La T."/>
            <person name="Phillips N."/>
            <person name="Hampson D."/>
            <person name="Gebhart C."/>
        </authorList>
    </citation>
    <scope>NUCLEOTIDE SEQUENCE [LARGE SCALE GENOMIC DNA]</scope>
    <source>
        <strain evidence="2 3">P280/1</strain>
    </source>
</reference>
<sequence>MKLFCIISDKSHVGKTYISSHIVSSLKMLNKTVCYYKPFVMEIRDNKLFDPEYIKNTTYLKASEIFVSYATNGNISPLHSINTKIDERDITDLIDENNNIYDYMVFESLSLYLPIKENYNFMDLILDIEKENKIHIIPVIEYDYNVIHSSLEQVELFHTRGFKIPFIIINVKKDVFVSANVIKYISTQIEPIKVHITEFDNEAGISKINDIKYPDIIKDLF</sequence>
<accession>A0A1E5NF55</accession>
<dbReference type="AlphaFoldDB" id="A0A1E5NF55"/>
<proteinExistence type="predicted"/>
<comment type="caution">
    <text evidence="2">The sequence shown here is derived from an EMBL/GenBank/DDBJ whole genome shotgun (WGS) entry which is preliminary data.</text>
</comment>
<organism evidence="2 3">
    <name type="scientific">Brachyspira hampsonii</name>
    <dbReference type="NCBI Taxonomy" id="1287055"/>
    <lineage>
        <taxon>Bacteria</taxon>
        <taxon>Pseudomonadati</taxon>
        <taxon>Spirochaetota</taxon>
        <taxon>Spirochaetia</taxon>
        <taxon>Brachyspirales</taxon>
        <taxon>Brachyspiraceae</taxon>
        <taxon>Brachyspira</taxon>
    </lineage>
</organism>
<dbReference type="Proteomes" id="UP000095247">
    <property type="component" value="Unassembled WGS sequence"/>
</dbReference>